<keyword evidence="3" id="KW-1185">Reference proteome</keyword>
<dbReference type="InterPro" id="IPR046798">
    <property type="entry name" value="2OG-FeII_Oxy_6"/>
</dbReference>
<reference evidence="3" key="2">
    <citation type="journal article" date="2018" name="BMC Genomics">
        <title>Genomic insights into host adaptation between the wheat stripe rust pathogen (Puccinia striiformis f. sp. tritici) and the barley stripe rust pathogen (Puccinia striiformis f. sp. hordei).</title>
        <authorList>
            <person name="Xia C."/>
            <person name="Wang M."/>
            <person name="Yin C."/>
            <person name="Cornejo O.E."/>
            <person name="Hulbert S.H."/>
            <person name="Chen X."/>
        </authorList>
    </citation>
    <scope>NUCLEOTIDE SEQUENCE [LARGE SCALE GENOMIC DNA]</scope>
    <source>
        <strain evidence="3">93TX-2</strain>
    </source>
</reference>
<reference evidence="2 3" key="1">
    <citation type="submission" date="2017-12" db="EMBL/GenBank/DDBJ databases">
        <title>Gene loss provides genomic basis for host adaptation in cereal stripe rust fungi.</title>
        <authorList>
            <person name="Xia C."/>
        </authorList>
    </citation>
    <scope>NUCLEOTIDE SEQUENCE [LARGE SCALE GENOMIC DNA]</scope>
    <source>
        <strain evidence="2 3">93TX-2</strain>
    </source>
</reference>
<proteinExistence type="predicted"/>
<name>A0A2S4UA00_9BASI</name>
<feature type="domain" description="Tet-like 2OG-Fe(II) oxygenase" evidence="1">
    <location>
        <begin position="64"/>
        <end position="182"/>
    </location>
</feature>
<evidence type="ECO:0000313" key="2">
    <source>
        <dbReference type="EMBL" id="POV94115.1"/>
    </source>
</evidence>
<dbReference type="OrthoDB" id="2499742at2759"/>
<dbReference type="VEuPathDB" id="FungiDB:PSHT_16430"/>
<dbReference type="AlphaFoldDB" id="A0A2S4UA00"/>
<dbReference type="EMBL" id="PKSM01000527">
    <property type="protein sequence ID" value="POV94115.1"/>
    <property type="molecule type" value="Genomic_DNA"/>
</dbReference>
<evidence type="ECO:0000313" key="3">
    <source>
        <dbReference type="Proteomes" id="UP000238274"/>
    </source>
</evidence>
<dbReference type="Proteomes" id="UP000238274">
    <property type="component" value="Unassembled WGS sequence"/>
</dbReference>
<organism evidence="2 3">
    <name type="scientific">Puccinia striiformis</name>
    <dbReference type="NCBI Taxonomy" id="27350"/>
    <lineage>
        <taxon>Eukaryota</taxon>
        <taxon>Fungi</taxon>
        <taxon>Dikarya</taxon>
        <taxon>Basidiomycota</taxon>
        <taxon>Pucciniomycotina</taxon>
        <taxon>Pucciniomycetes</taxon>
        <taxon>Pucciniales</taxon>
        <taxon>Pucciniaceae</taxon>
        <taxon>Puccinia</taxon>
    </lineage>
</organism>
<dbReference type="Pfam" id="PF20515">
    <property type="entry name" value="2OG-FeII_Oxy_6"/>
    <property type="match status" value="1"/>
</dbReference>
<sequence>MSYTNLSLSIPMLKRSIFSPTSLKKLKTQLRNESHPHHPKSSDLAEIASAASHVEENFKLYDHGHAKKFVSPVASKGRSCAGTIVAIGWRKAMKRFEILGRYTRKANIASSPKNINVILQIFVEPIGFCGRCSTSSVMSLFKQPRVHEEIQHPSLDTDNHTDDNSSPFNFSSNLTFTSNGFF</sequence>
<evidence type="ECO:0000259" key="1">
    <source>
        <dbReference type="Pfam" id="PF20515"/>
    </source>
</evidence>
<comment type="caution">
    <text evidence="2">The sequence shown here is derived from an EMBL/GenBank/DDBJ whole genome shotgun (WGS) entry which is preliminary data.</text>
</comment>
<gene>
    <name evidence="2" type="ORF">PSHT_16430</name>
</gene>
<accession>A0A2S4UA00</accession>
<reference evidence="3" key="3">
    <citation type="journal article" date="2018" name="Mol. Plant Microbe Interact.">
        <title>Genome sequence resources for the wheat stripe rust pathogen (Puccinia striiformis f. sp. tritici) and the barley stripe rust pathogen (Puccinia striiformis f. sp. hordei).</title>
        <authorList>
            <person name="Xia C."/>
            <person name="Wang M."/>
            <person name="Yin C."/>
            <person name="Cornejo O.E."/>
            <person name="Hulbert S.H."/>
            <person name="Chen X."/>
        </authorList>
    </citation>
    <scope>NUCLEOTIDE SEQUENCE [LARGE SCALE GENOMIC DNA]</scope>
    <source>
        <strain evidence="3">93TX-2</strain>
    </source>
</reference>
<protein>
    <recommendedName>
        <fullName evidence="1">Tet-like 2OG-Fe(II) oxygenase domain-containing protein</fullName>
    </recommendedName>
</protein>